<name>K2NA94_9HYPH</name>
<sequence>MKSDFSAARLHLQRAQDYLRGSDETSDQARQAIDMLLDAVTHAEFRKPASNVIAFPEQKHSCQS</sequence>
<dbReference type="RefSeq" id="WP_009755790.1">
    <property type="nucleotide sequence ID" value="NZ_AMSI01000001.1"/>
</dbReference>
<keyword evidence="2" id="KW-1185">Reference proteome</keyword>
<gene>
    <name evidence="1" type="ORF">NA8A_02335</name>
</gene>
<dbReference type="AlphaFoldDB" id="K2NA94"/>
<evidence type="ECO:0000313" key="1">
    <source>
        <dbReference type="EMBL" id="EKF44543.1"/>
    </source>
</evidence>
<organism evidence="1 2">
    <name type="scientific">Nitratireductor indicus C115</name>
    <dbReference type="NCBI Taxonomy" id="1231190"/>
    <lineage>
        <taxon>Bacteria</taxon>
        <taxon>Pseudomonadati</taxon>
        <taxon>Pseudomonadota</taxon>
        <taxon>Alphaproteobacteria</taxon>
        <taxon>Hyphomicrobiales</taxon>
        <taxon>Phyllobacteriaceae</taxon>
        <taxon>Nitratireductor</taxon>
    </lineage>
</organism>
<comment type="caution">
    <text evidence="1">The sequence shown here is derived from an EMBL/GenBank/DDBJ whole genome shotgun (WGS) entry which is preliminary data.</text>
</comment>
<proteinExistence type="predicted"/>
<dbReference type="Proteomes" id="UP000007374">
    <property type="component" value="Unassembled WGS sequence"/>
</dbReference>
<dbReference type="OrthoDB" id="8030915at2"/>
<accession>K2NA94</accession>
<dbReference type="PATRIC" id="fig|1231190.3.peg.494"/>
<protein>
    <submittedName>
        <fullName evidence="1">Uncharacterized protein</fullName>
    </submittedName>
</protein>
<dbReference type="EMBL" id="AMSI01000001">
    <property type="protein sequence ID" value="EKF44543.1"/>
    <property type="molecule type" value="Genomic_DNA"/>
</dbReference>
<dbReference type="eggNOG" id="ENOG5032E9I">
    <property type="taxonomic scope" value="Bacteria"/>
</dbReference>
<evidence type="ECO:0000313" key="2">
    <source>
        <dbReference type="Proteomes" id="UP000007374"/>
    </source>
</evidence>
<reference evidence="1 2" key="1">
    <citation type="journal article" date="2012" name="J. Bacteriol.">
        <title>Genome Sequence of Nitratireductor indicus Type Strain C115.</title>
        <authorList>
            <person name="Lai Q."/>
            <person name="Li G."/>
            <person name="Yu Z."/>
            <person name="Shao Z."/>
        </authorList>
    </citation>
    <scope>NUCLEOTIDE SEQUENCE [LARGE SCALE GENOMIC DNA]</scope>
    <source>
        <strain evidence="1 2">C115</strain>
    </source>
</reference>